<sequence length="82" mass="8025">MKTTFLVILVSLTVFSCAAPSPQIPSAPISIQQNGDVSHALAAAQGVIDDITTPSDAAGTDGKTSGKTGGGGTGSGRRAVVV</sequence>
<keyword evidence="4" id="KW-1185">Reference proteome</keyword>
<gene>
    <name evidence="3" type="ORF">P691DRAFT_812132</name>
</gene>
<evidence type="ECO:0000313" key="4">
    <source>
        <dbReference type="Proteomes" id="UP000807342"/>
    </source>
</evidence>
<dbReference type="AlphaFoldDB" id="A0A9P5X1I0"/>
<feature type="chain" id="PRO_5040384450" evidence="2">
    <location>
        <begin position="19"/>
        <end position="82"/>
    </location>
</feature>
<dbReference type="PROSITE" id="PS51257">
    <property type="entry name" value="PROKAR_LIPOPROTEIN"/>
    <property type="match status" value="1"/>
</dbReference>
<keyword evidence="2" id="KW-0732">Signal</keyword>
<comment type="caution">
    <text evidence="3">The sequence shown here is derived from an EMBL/GenBank/DDBJ whole genome shotgun (WGS) entry which is preliminary data.</text>
</comment>
<dbReference type="Proteomes" id="UP000807342">
    <property type="component" value="Unassembled WGS sequence"/>
</dbReference>
<evidence type="ECO:0000256" key="1">
    <source>
        <dbReference type="SAM" id="MobiDB-lite"/>
    </source>
</evidence>
<protein>
    <submittedName>
        <fullName evidence="3">Uncharacterized protein</fullName>
    </submittedName>
</protein>
<dbReference type="EMBL" id="MU151802">
    <property type="protein sequence ID" value="KAF9441731.1"/>
    <property type="molecule type" value="Genomic_DNA"/>
</dbReference>
<feature type="signal peptide" evidence="2">
    <location>
        <begin position="1"/>
        <end position="18"/>
    </location>
</feature>
<name>A0A9P5X1I0_9AGAR</name>
<evidence type="ECO:0000256" key="2">
    <source>
        <dbReference type="SAM" id="SignalP"/>
    </source>
</evidence>
<evidence type="ECO:0000313" key="3">
    <source>
        <dbReference type="EMBL" id="KAF9441731.1"/>
    </source>
</evidence>
<reference evidence="3" key="1">
    <citation type="submission" date="2020-11" db="EMBL/GenBank/DDBJ databases">
        <authorList>
            <consortium name="DOE Joint Genome Institute"/>
            <person name="Ahrendt S."/>
            <person name="Riley R."/>
            <person name="Andreopoulos W."/>
            <person name="Labutti K."/>
            <person name="Pangilinan J."/>
            <person name="Ruiz-Duenas F.J."/>
            <person name="Barrasa J.M."/>
            <person name="Sanchez-Garcia M."/>
            <person name="Camarero S."/>
            <person name="Miyauchi S."/>
            <person name="Serrano A."/>
            <person name="Linde D."/>
            <person name="Babiker R."/>
            <person name="Drula E."/>
            <person name="Ayuso-Fernandez I."/>
            <person name="Pacheco R."/>
            <person name="Padilla G."/>
            <person name="Ferreira P."/>
            <person name="Barriuso J."/>
            <person name="Kellner H."/>
            <person name="Castanera R."/>
            <person name="Alfaro M."/>
            <person name="Ramirez L."/>
            <person name="Pisabarro A.G."/>
            <person name="Kuo A."/>
            <person name="Tritt A."/>
            <person name="Lipzen A."/>
            <person name="He G."/>
            <person name="Yan M."/>
            <person name="Ng V."/>
            <person name="Cullen D."/>
            <person name="Martin F."/>
            <person name="Rosso M.-N."/>
            <person name="Henrissat B."/>
            <person name="Hibbett D."/>
            <person name="Martinez A.T."/>
            <person name="Grigoriev I.V."/>
        </authorList>
    </citation>
    <scope>NUCLEOTIDE SEQUENCE</scope>
    <source>
        <strain evidence="3">MF-IS2</strain>
    </source>
</reference>
<proteinExistence type="predicted"/>
<organism evidence="3 4">
    <name type="scientific">Macrolepiota fuliginosa MF-IS2</name>
    <dbReference type="NCBI Taxonomy" id="1400762"/>
    <lineage>
        <taxon>Eukaryota</taxon>
        <taxon>Fungi</taxon>
        <taxon>Dikarya</taxon>
        <taxon>Basidiomycota</taxon>
        <taxon>Agaricomycotina</taxon>
        <taxon>Agaricomycetes</taxon>
        <taxon>Agaricomycetidae</taxon>
        <taxon>Agaricales</taxon>
        <taxon>Agaricineae</taxon>
        <taxon>Agaricaceae</taxon>
        <taxon>Macrolepiota</taxon>
    </lineage>
</organism>
<accession>A0A9P5X1I0</accession>
<feature type="region of interest" description="Disordered" evidence="1">
    <location>
        <begin position="52"/>
        <end position="82"/>
    </location>
</feature>